<evidence type="ECO:0000313" key="1">
    <source>
        <dbReference type="EMBL" id="GAH97614.1"/>
    </source>
</evidence>
<proteinExistence type="predicted"/>
<gene>
    <name evidence="1" type="ORF">S06H3_01501</name>
</gene>
<reference evidence="1" key="1">
    <citation type="journal article" date="2014" name="Front. Microbiol.">
        <title>High frequency of phylogenetically diverse reductive dehalogenase-homologous genes in deep subseafloor sedimentary metagenomes.</title>
        <authorList>
            <person name="Kawai M."/>
            <person name="Futagami T."/>
            <person name="Toyoda A."/>
            <person name="Takaki Y."/>
            <person name="Nishi S."/>
            <person name="Hori S."/>
            <person name="Arai W."/>
            <person name="Tsubouchi T."/>
            <person name="Morono Y."/>
            <person name="Uchiyama I."/>
            <person name="Ito T."/>
            <person name="Fujiyama A."/>
            <person name="Inagaki F."/>
            <person name="Takami H."/>
        </authorList>
    </citation>
    <scope>NUCLEOTIDE SEQUENCE</scope>
    <source>
        <strain evidence="1">Expedition CK06-06</strain>
    </source>
</reference>
<sequence length="151" mass="18187">MTLTTSNEGRDNDIQRDLVVLVKRIRRHYGRFEYVRVKTTEGNGVLHLIYRGSYIPQKWLSQQWVDIHKSWNVDIRDTQRYHCSYVVNQYLAGQSEFVRYSMTMKWVFRGFVSYWYQVKRQFGCVEGLDVWNKILHRYAVSQMQKSLSDFG</sequence>
<protein>
    <recommendedName>
        <fullName evidence="2">Transposase IS200-like domain-containing protein</fullName>
    </recommendedName>
</protein>
<dbReference type="EMBL" id="BARV01000380">
    <property type="protein sequence ID" value="GAH97614.1"/>
    <property type="molecule type" value="Genomic_DNA"/>
</dbReference>
<organism evidence="1">
    <name type="scientific">marine sediment metagenome</name>
    <dbReference type="NCBI Taxonomy" id="412755"/>
    <lineage>
        <taxon>unclassified sequences</taxon>
        <taxon>metagenomes</taxon>
        <taxon>ecological metagenomes</taxon>
    </lineage>
</organism>
<evidence type="ECO:0008006" key="2">
    <source>
        <dbReference type="Google" id="ProtNLM"/>
    </source>
</evidence>
<name>X1L5A4_9ZZZZ</name>
<comment type="caution">
    <text evidence="1">The sequence shown here is derived from an EMBL/GenBank/DDBJ whole genome shotgun (WGS) entry which is preliminary data.</text>
</comment>
<dbReference type="AlphaFoldDB" id="X1L5A4"/>
<accession>X1L5A4</accession>